<protein>
    <submittedName>
        <fullName evidence="2">Uncharacterized protein</fullName>
    </submittedName>
</protein>
<proteinExistence type="inferred from homology"/>
<evidence type="ECO:0000256" key="1">
    <source>
        <dbReference type="ARBA" id="ARBA00009024"/>
    </source>
</evidence>
<gene>
    <name evidence="2" type="ORF">CUNI_LOCUS4585</name>
</gene>
<name>A0A8S3YPB1_9EUPU</name>
<keyword evidence="3" id="KW-1185">Reference proteome</keyword>
<evidence type="ECO:0000313" key="3">
    <source>
        <dbReference type="Proteomes" id="UP000678393"/>
    </source>
</evidence>
<comment type="caution">
    <text evidence="2">The sequence shown here is derived from an EMBL/GenBank/DDBJ whole genome shotgun (WGS) entry which is preliminary data.</text>
</comment>
<accession>A0A8S3YPB1</accession>
<dbReference type="Pfam" id="PF04749">
    <property type="entry name" value="PLAC8"/>
    <property type="match status" value="1"/>
</dbReference>
<sequence length="137" mass="14603">MQQPALPLQPGQACMNVMNNTVVVTQPGGSGNSLLLIGKDKLQFRSWTSHICSCFNDCTSCILGTMCLPILLCRVSNRLNECALITCCAAGGFMALRTKLRTMGGIKGSICSDCFMTTCCGPCAACQMSREMDSMGL</sequence>
<dbReference type="OrthoDB" id="1045822at2759"/>
<evidence type="ECO:0000313" key="2">
    <source>
        <dbReference type="EMBL" id="CAG5119027.1"/>
    </source>
</evidence>
<dbReference type="PANTHER" id="PTHR15907">
    <property type="entry name" value="DUF614 FAMILY PROTEIN-RELATED"/>
    <property type="match status" value="1"/>
</dbReference>
<dbReference type="NCBIfam" id="TIGR01571">
    <property type="entry name" value="A_thal_Cys_rich"/>
    <property type="match status" value="1"/>
</dbReference>
<dbReference type="Proteomes" id="UP000678393">
    <property type="component" value="Unassembled WGS sequence"/>
</dbReference>
<dbReference type="AlphaFoldDB" id="A0A8S3YPB1"/>
<comment type="similarity">
    <text evidence="1">Belongs to the cornifelin family.</text>
</comment>
<reference evidence="2" key="1">
    <citation type="submission" date="2021-04" db="EMBL/GenBank/DDBJ databases">
        <authorList>
            <consortium name="Molecular Ecology Group"/>
        </authorList>
    </citation>
    <scope>NUCLEOTIDE SEQUENCE</scope>
</reference>
<dbReference type="EMBL" id="CAJHNH020000646">
    <property type="protein sequence ID" value="CAG5119027.1"/>
    <property type="molecule type" value="Genomic_DNA"/>
</dbReference>
<organism evidence="2 3">
    <name type="scientific">Candidula unifasciata</name>
    <dbReference type="NCBI Taxonomy" id="100452"/>
    <lineage>
        <taxon>Eukaryota</taxon>
        <taxon>Metazoa</taxon>
        <taxon>Spiralia</taxon>
        <taxon>Lophotrochozoa</taxon>
        <taxon>Mollusca</taxon>
        <taxon>Gastropoda</taxon>
        <taxon>Heterobranchia</taxon>
        <taxon>Euthyneura</taxon>
        <taxon>Panpulmonata</taxon>
        <taxon>Eupulmonata</taxon>
        <taxon>Stylommatophora</taxon>
        <taxon>Helicina</taxon>
        <taxon>Helicoidea</taxon>
        <taxon>Geomitridae</taxon>
        <taxon>Candidula</taxon>
    </lineage>
</organism>
<dbReference type="InterPro" id="IPR006461">
    <property type="entry name" value="PLAC_motif_containing"/>
</dbReference>